<keyword evidence="3" id="KW-1185">Reference proteome</keyword>
<dbReference type="Proteomes" id="UP001397290">
    <property type="component" value="Unassembled WGS sequence"/>
</dbReference>
<name>A0AAW0RFC6_9HYPO</name>
<reference evidence="2 3" key="1">
    <citation type="submission" date="2020-02" db="EMBL/GenBank/DDBJ databases">
        <title>Comparative genomics of the hypocrealean fungal genus Beauvera.</title>
        <authorList>
            <person name="Showalter D.N."/>
            <person name="Bushley K.E."/>
            <person name="Rehner S.A."/>
        </authorList>
    </citation>
    <scope>NUCLEOTIDE SEQUENCE [LARGE SCALE GENOMIC DNA]</scope>
    <source>
        <strain evidence="2 3">ARSEF4384</strain>
    </source>
</reference>
<dbReference type="AlphaFoldDB" id="A0AAW0RFC6"/>
<evidence type="ECO:0000313" key="2">
    <source>
        <dbReference type="EMBL" id="KAK8140775.1"/>
    </source>
</evidence>
<protein>
    <submittedName>
        <fullName evidence="2">Uncharacterized protein</fullName>
    </submittedName>
</protein>
<accession>A0AAW0RFC6</accession>
<sequence length="61" mass="6087">MKSISLLMAAVLATPILSAPIGPGGPCPDEKVDAILNGKLDPSACCSYGICKGDVVISVGE</sequence>
<evidence type="ECO:0000256" key="1">
    <source>
        <dbReference type="SAM" id="SignalP"/>
    </source>
</evidence>
<keyword evidence="1" id="KW-0732">Signal</keyword>
<evidence type="ECO:0000313" key="3">
    <source>
        <dbReference type="Proteomes" id="UP001397290"/>
    </source>
</evidence>
<feature type="signal peptide" evidence="1">
    <location>
        <begin position="1"/>
        <end position="18"/>
    </location>
</feature>
<proteinExistence type="predicted"/>
<comment type="caution">
    <text evidence="2">The sequence shown here is derived from an EMBL/GenBank/DDBJ whole genome shotgun (WGS) entry which is preliminary data.</text>
</comment>
<dbReference type="EMBL" id="JAAHCF010001627">
    <property type="protein sequence ID" value="KAK8140775.1"/>
    <property type="molecule type" value="Genomic_DNA"/>
</dbReference>
<organism evidence="2 3">
    <name type="scientific">Beauveria asiatica</name>
    <dbReference type="NCBI Taxonomy" id="1069075"/>
    <lineage>
        <taxon>Eukaryota</taxon>
        <taxon>Fungi</taxon>
        <taxon>Dikarya</taxon>
        <taxon>Ascomycota</taxon>
        <taxon>Pezizomycotina</taxon>
        <taxon>Sordariomycetes</taxon>
        <taxon>Hypocreomycetidae</taxon>
        <taxon>Hypocreales</taxon>
        <taxon>Cordycipitaceae</taxon>
        <taxon>Beauveria</taxon>
    </lineage>
</organism>
<feature type="chain" id="PRO_5043418471" evidence="1">
    <location>
        <begin position="19"/>
        <end position="61"/>
    </location>
</feature>
<gene>
    <name evidence="2" type="ORF">G3M48_001990</name>
</gene>